<sequence length="160" mass="18210">MPPSALDRTDRRILDTLQRDGRLPMTELAQQVGLSTSPVTERVRRLEREGVITGYHARIDPAKLGRPLLVFVELTLSSKSGELFEKLRNELMHEPRVLECHLVSGRFDYLIKMRLSAMSEYRELLAQLLQKIPVPAQSNSYVVMEEIKEGLTLPVDARAT</sequence>
<keyword evidence="2" id="KW-0238">DNA-binding</keyword>
<gene>
    <name evidence="6" type="ORF">ACFSF0_06000</name>
</gene>
<dbReference type="Pfam" id="PF13412">
    <property type="entry name" value="HTH_24"/>
    <property type="match status" value="1"/>
</dbReference>
<dbReference type="Pfam" id="PF01037">
    <property type="entry name" value="AsnC_trans_reg"/>
    <property type="match status" value="1"/>
</dbReference>
<dbReference type="PANTHER" id="PTHR30154:SF0">
    <property type="entry name" value="LEUCINE-RESPONSIVE REGULATORY PROTEIN"/>
    <property type="match status" value="1"/>
</dbReference>
<dbReference type="CDD" id="cd00090">
    <property type="entry name" value="HTH_ARSR"/>
    <property type="match status" value="1"/>
</dbReference>
<dbReference type="InterPro" id="IPR019885">
    <property type="entry name" value="Tscrpt_reg_HTH_AsnC-type_CS"/>
</dbReference>
<evidence type="ECO:0000259" key="5">
    <source>
        <dbReference type="PROSITE" id="PS50956"/>
    </source>
</evidence>
<evidence type="ECO:0000313" key="7">
    <source>
        <dbReference type="Proteomes" id="UP001597304"/>
    </source>
</evidence>
<dbReference type="InterPro" id="IPR036388">
    <property type="entry name" value="WH-like_DNA-bd_sf"/>
</dbReference>
<evidence type="ECO:0000313" key="6">
    <source>
        <dbReference type="EMBL" id="MFD1710148.1"/>
    </source>
</evidence>
<reference evidence="7" key="1">
    <citation type="journal article" date="2019" name="Int. J. Syst. Evol. Microbiol.">
        <title>The Global Catalogue of Microorganisms (GCM) 10K type strain sequencing project: providing services to taxonomists for standard genome sequencing and annotation.</title>
        <authorList>
            <consortium name="The Broad Institute Genomics Platform"/>
            <consortium name="The Broad Institute Genome Sequencing Center for Infectious Disease"/>
            <person name="Wu L."/>
            <person name="Ma J."/>
        </authorList>
    </citation>
    <scope>NUCLEOTIDE SEQUENCE [LARGE SCALE GENOMIC DNA]</scope>
    <source>
        <strain evidence="7">LMG 29247</strain>
    </source>
</reference>
<keyword evidence="7" id="KW-1185">Reference proteome</keyword>
<dbReference type="SUPFAM" id="SSF54909">
    <property type="entry name" value="Dimeric alpha+beta barrel"/>
    <property type="match status" value="1"/>
</dbReference>
<dbReference type="InterPro" id="IPR000485">
    <property type="entry name" value="AsnC-type_HTH_dom"/>
</dbReference>
<name>A0ABW4KRQ3_9BURK</name>
<keyword evidence="4" id="KW-0804">Transcription</keyword>
<feature type="domain" description="HTH asnC-type" evidence="5">
    <location>
        <begin position="6"/>
        <end position="67"/>
    </location>
</feature>
<dbReference type="PRINTS" id="PR00033">
    <property type="entry name" value="HTHASNC"/>
</dbReference>
<evidence type="ECO:0000256" key="3">
    <source>
        <dbReference type="ARBA" id="ARBA00023159"/>
    </source>
</evidence>
<accession>A0ABW4KRQ3</accession>
<dbReference type="InterPro" id="IPR019887">
    <property type="entry name" value="Tscrpt_reg_AsnC/Lrp_C"/>
</dbReference>
<dbReference type="PANTHER" id="PTHR30154">
    <property type="entry name" value="LEUCINE-RESPONSIVE REGULATORY PROTEIN"/>
    <property type="match status" value="1"/>
</dbReference>
<dbReference type="InterPro" id="IPR019888">
    <property type="entry name" value="Tscrpt_reg_AsnC-like"/>
</dbReference>
<keyword evidence="3" id="KW-0010">Activator</keyword>
<dbReference type="PROSITE" id="PS00519">
    <property type="entry name" value="HTH_ASNC_1"/>
    <property type="match status" value="1"/>
</dbReference>
<dbReference type="Proteomes" id="UP001597304">
    <property type="component" value="Unassembled WGS sequence"/>
</dbReference>
<dbReference type="EMBL" id="JBHUEJ010000015">
    <property type="protein sequence ID" value="MFD1710148.1"/>
    <property type="molecule type" value="Genomic_DNA"/>
</dbReference>
<dbReference type="PROSITE" id="PS50956">
    <property type="entry name" value="HTH_ASNC_2"/>
    <property type="match status" value="1"/>
</dbReference>
<dbReference type="Gene3D" id="3.30.70.920">
    <property type="match status" value="1"/>
</dbReference>
<dbReference type="RefSeq" id="WP_147911910.1">
    <property type="nucleotide sequence ID" value="NZ_JBHUEJ010000015.1"/>
</dbReference>
<protein>
    <submittedName>
        <fullName evidence="6">Winged helix-turn-helix transcriptional regulator</fullName>
    </submittedName>
</protein>
<comment type="caution">
    <text evidence="6">The sequence shown here is derived from an EMBL/GenBank/DDBJ whole genome shotgun (WGS) entry which is preliminary data.</text>
</comment>
<dbReference type="InterPro" id="IPR011008">
    <property type="entry name" value="Dimeric_a/b-barrel"/>
</dbReference>
<evidence type="ECO:0000256" key="4">
    <source>
        <dbReference type="ARBA" id="ARBA00023163"/>
    </source>
</evidence>
<dbReference type="SMART" id="SM00344">
    <property type="entry name" value="HTH_ASNC"/>
    <property type="match status" value="1"/>
</dbReference>
<dbReference type="Gene3D" id="1.10.10.10">
    <property type="entry name" value="Winged helix-like DNA-binding domain superfamily/Winged helix DNA-binding domain"/>
    <property type="match status" value="1"/>
</dbReference>
<evidence type="ECO:0000256" key="2">
    <source>
        <dbReference type="ARBA" id="ARBA00023125"/>
    </source>
</evidence>
<keyword evidence="1" id="KW-0805">Transcription regulation</keyword>
<dbReference type="InterPro" id="IPR011991">
    <property type="entry name" value="ArsR-like_HTH"/>
</dbReference>
<organism evidence="6 7">
    <name type="scientific">Ottowia flava</name>
    <dbReference type="NCBI Taxonomy" id="2675430"/>
    <lineage>
        <taxon>Bacteria</taxon>
        <taxon>Pseudomonadati</taxon>
        <taxon>Pseudomonadota</taxon>
        <taxon>Betaproteobacteria</taxon>
        <taxon>Burkholderiales</taxon>
        <taxon>Comamonadaceae</taxon>
        <taxon>Ottowia</taxon>
    </lineage>
</organism>
<evidence type="ECO:0000256" key="1">
    <source>
        <dbReference type="ARBA" id="ARBA00023015"/>
    </source>
</evidence>
<dbReference type="InterPro" id="IPR036390">
    <property type="entry name" value="WH_DNA-bd_sf"/>
</dbReference>
<proteinExistence type="predicted"/>
<dbReference type="SUPFAM" id="SSF46785">
    <property type="entry name" value="Winged helix' DNA-binding domain"/>
    <property type="match status" value="1"/>
</dbReference>